<comment type="cofactor">
    <cofactor evidence="1 11">
        <name>pyridoxal 5'-phosphate</name>
        <dbReference type="ChEBI" id="CHEBI:597326"/>
    </cofactor>
</comment>
<proteinExistence type="inferred from homology"/>
<comment type="catalytic activity">
    <reaction evidence="10">
        <text>(sulfur carrier)-H + L-cysteine = (sulfur carrier)-SH + L-alanine</text>
        <dbReference type="Rhea" id="RHEA:43892"/>
        <dbReference type="Rhea" id="RHEA-COMP:14737"/>
        <dbReference type="Rhea" id="RHEA-COMP:14739"/>
        <dbReference type="ChEBI" id="CHEBI:29917"/>
        <dbReference type="ChEBI" id="CHEBI:35235"/>
        <dbReference type="ChEBI" id="CHEBI:57972"/>
        <dbReference type="ChEBI" id="CHEBI:64428"/>
        <dbReference type="EC" id="2.8.1.7"/>
    </reaction>
</comment>
<dbReference type="PIRSF" id="PIRSF005572">
    <property type="entry name" value="NifS"/>
    <property type="match status" value="1"/>
</dbReference>
<accession>A0A150XSG2</accession>
<dbReference type="InterPro" id="IPR000192">
    <property type="entry name" value="Aminotrans_V_dom"/>
</dbReference>
<sequence length="383" mass="41792">MEDIIYLDHNSTTPLDPRVLEAMMPYLTNQYANASSNHIFGHEASQAVKKASNQIADLIHCQPNEIVYTSGATESINLAIKGVAESYIGKGNHIITVQTEHKAVLDVCEYLETKGFEVTYLPVQPDGLIRLENLNAAIKDTTILVSVMVANNETGVIQPIQEIAEITHNAGALFFTDATQAFGKIPLNVDKMGIDLMAFSGHKIYGPKGAGGLFVRSRRPNRVKLESQIHGGGHQGRKRSGTLNVPGIVGLGTAAELVRQEMAQNAKHTSELRNYLETELLKIPGTKVNGNRTHRLPNTTNIYFEGIDSDALMMGMPNIMVSNGSACTSALIESSHVLHAMGLMELEAFNCLRFGLGKLNILEHAQRTVTQLSKTCYSLNKLV</sequence>
<dbReference type="InterPro" id="IPR016454">
    <property type="entry name" value="Cysteine_dSase"/>
</dbReference>
<evidence type="ECO:0000256" key="5">
    <source>
        <dbReference type="ARBA" id="ARBA00022714"/>
    </source>
</evidence>
<evidence type="ECO:0000256" key="9">
    <source>
        <dbReference type="ARBA" id="ARBA00023014"/>
    </source>
</evidence>
<dbReference type="GO" id="GO:0031071">
    <property type="term" value="F:cysteine desulfurase activity"/>
    <property type="evidence" value="ECO:0007669"/>
    <property type="project" value="UniProtKB-EC"/>
</dbReference>
<dbReference type="InterPro" id="IPR020578">
    <property type="entry name" value="Aminotrans_V_PyrdxlP_BS"/>
</dbReference>
<feature type="domain" description="Aminotransferase class V" evidence="12">
    <location>
        <begin position="5"/>
        <end position="360"/>
    </location>
</feature>
<dbReference type="PROSITE" id="PS00595">
    <property type="entry name" value="AA_TRANSFER_CLASS_5"/>
    <property type="match status" value="1"/>
</dbReference>
<evidence type="ECO:0000256" key="3">
    <source>
        <dbReference type="ARBA" id="ARBA00012239"/>
    </source>
</evidence>
<dbReference type="AlphaFoldDB" id="A0A150XSG2"/>
<comment type="similarity">
    <text evidence="2">Belongs to the class-V pyridoxal-phosphate-dependent aminotransferase family. NifS/IscS subfamily.</text>
</comment>
<gene>
    <name evidence="13" type="ORF">MB14_13860</name>
</gene>
<keyword evidence="6" id="KW-0479">Metal-binding</keyword>
<evidence type="ECO:0000313" key="14">
    <source>
        <dbReference type="Proteomes" id="UP000075583"/>
    </source>
</evidence>
<evidence type="ECO:0000259" key="12">
    <source>
        <dbReference type="Pfam" id="PF00266"/>
    </source>
</evidence>
<evidence type="ECO:0000256" key="11">
    <source>
        <dbReference type="RuleBase" id="RU004504"/>
    </source>
</evidence>
<dbReference type="STRING" id="279360.MB14_13860"/>
<protein>
    <recommendedName>
        <fullName evidence="3">cysteine desulfurase</fullName>
        <ecNumber evidence="3">2.8.1.7</ecNumber>
    </recommendedName>
</protein>
<evidence type="ECO:0000256" key="1">
    <source>
        <dbReference type="ARBA" id="ARBA00001933"/>
    </source>
</evidence>
<dbReference type="FunFam" id="3.40.640.10:FF:000003">
    <property type="entry name" value="Cysteine desulfurase IscS"/>
    <property type="match status" value="1"/>
</dbReference>
<reference evidence="13" key="1">
    <citation type="submission" date="2016-01" db="EMBL/GenBank/DDBJ databases">
        <title>Genome sequencing of Roseivirga ehrenbergii KMM 6017.</title>
        <authorList>
            <person name="Selvaratnam C."/>
            <person name="Thevarajoo S."/>
            <person name="Goh K.M."/>
            <person name="Ee R."/>
            <person name="Chan K.-G."/>
            <person name="Chong C.S."/>
        </authorList>
    </citation>
    <scope>NUCLEOTIDE SEQUENCE [LARGE SCALE GENOMIC DNA]</scope>
    <source>
        <strain evidence="13">KMM 6017</strain>
    </source>
</reference>
<dbReference type="OrthoDB" id="9804366at2"/>
<dbReference type="InterPro" id="IPR015424">
    <property type="entry name" value="PyrdxlP-dep_Trfase"/>
</dbReference>
<dbReference type="SUPFAM" id="SSF53383">
    <property type="entry name" value="PLP-dependent transferases"/>
    <property type="match status" value="1"/>
</dbReference>
<keyword evidence="7" id="KW-0663">Pyridoxal phosphate</keyword>
<dbReference type="Gene3D" id="3.40.640.10">
    <property type="entry name" value="Type I PLP-dependent aspartate aminotransferase-like (Major domain)"/>
    <property type="match status" value="1"/>
</dbReference>
<keyword evidence="9" id="KW-0411">Iron-sulfur</keyword>
<dbReference type="Gene3D" id="3.90.1150.10">
    <property type="entry name" value="Aspartate Aminotransferase, domain 1"/>
    <property type="match status" value="1"/>
</dbReference>
<evidence type="ECO:0000256" key="2">
    <source>
        <dbReference type="ARBA" id="ARBA00006490"/>
    </source>
</evidence>
<dbReference type="EMBL" id="LQZQ01000002">
    <property type="protein sequence ID" value="KYG81663.1"/>
    <property type="molecule type" value="Genomic_DNA"/>
</dbReference>
<dbReference type="GO" id="GO:0051537">
    <property type="term" value="F:2 iron, 2 sulfur cluster binding"/>
    <property type="evidence" value="ECO:0007669"/>
    <property type="project" value="UniProtKB-KW"/>
</dbReference>
<dbReference type="Pfam" id="PF00266">
    <property type="entry name" value="Aminotran_5"/>
    <property type="match status" value="1"/>
</dbReference>
<evidence type="ECO:0000256" key="4">
    <source>
        <dbReference type="ARBA" id="ARBA00022679"/>
    </source>
</evidence>
<name>A0A150XSG2_ROSEK</name>
<dbReference type="EC" id="2.8.1.7" evidence="3"/>
<evidence type="ECO:0000256" key="8">
    <source>
        <dbReference type="ARBA" id="ARBA00023004"/>
    </source>
</evidence>
<keyword evidence="5" id="KW-0001">2Fe-2S</keyword>
<keyword evidence="8" id="KW-0408">Iron</keyword>
<dbReference type="InterPro" id="IPR015421">
    <property type="entry name" value="PyrdxlP-dep_Trfase_major"/>
</dbReference>
<dbReference type="GO" id="GO:0046872">
    <property type="term" value="F:metal ion binding"/>
    <property type="evidence" value="ECO:0007669"/>
    <property type="project" value="UniProtKB-KW"/>
</dbReference>
<organism evidence="13 14">
    <name type="scientific">Roseivirga ehrenbergii (strain DSM 102268 / JCM 13514 / KCTC 12282 / NCIMB 14502 / KMM 6017)</name>
    <dbReference type="NCBI Taxonomy" id="279360"/>
    <lineage>
        <taxon>Bacteria</taxon>
        <taxon>Pseudomonadati</taxon>
        <taxon>Bacteroidota</taxon>
        <taxon>Cytophagia</taxon>
        <taxon>Cytophagales</taxon>
        <taxon>Roseivirgaceae</taxon>
        <taxon>Roseivirga</taxon>
    </lineage>
</organism>
<dbReference type="Proteomes" id="UP000075583">
    <property type="component" value="Unassembled WGS sequence"/>
</dbReference>
<evidence type="ECO:0000256" key="7">
    <source>
        <dbReference type="ARBA" id="ARBA00022898"/>
    </source>
</evidence>
<evidence type="ECO:0000313" key="13">
    <source>
        <dbReference type="EMBL" id="KYG81663.1"/>
    </source>
</evidence>
<evidence type="ECO:0000256" key="6">
    <source>
        <dbReference type="ARBA" id="ARBA00022723"/>
    </source>
</evidence>
<dbReference type="RefSeq" id="WP_062588837.1">
    <property type="nucleotide sequence ID" value="NZ_LQZQ01000002.1"/>
</dbReference>
<dbReference type="PANTHER" id="PTHR11601:SF34">
    <property type="entry name" value="CYSTEINE DESULFURASE"/>
    <property type="match status" value="1"/>
</dbReference>
<keyword evidence="14" id="KW-1185">Reference proteome</keyword>
<dbReference type="InterPro" id="IPR015422">
    <property type="entry name" value="PyrdxlP-dep_Trfase_small"/>
</dbReference>
<dbReference type="PANTHER" id="PTHR11601">
    <property type="entry name" value="CYSTEINE DESULFURYLASE FAMILY MEMBER"/>
    <property type="match status" value="1"/>
</dbReference>
<keyword evidence="4" id="KW-0808">Transferase</keyword>
<comment type="caution">
    <text evidence="13">The sequence shown here is derived from an EMBL/GenBank/DDBJ whole genome shotgun (WGS) entry which is preliminary data.</text>
</comment>
<evidence type="ECO:0000256" key="10">
    <source>
        <dbReference type="ARBA" id="ARBA00050776"/>
    </source>
</evidence>